<keyword evidence="5 8" id="KW-0560">Oxidoreductase</keyword>
<dbReference type="FunFam" id="1.10.630.10:FF:000018">
    <property type="entry name" value="Cytochrome P450 monooxygenase"/>
    <property type="match status" value="1"/>
</dbReference>
<dbReference type="Proteomes" id="UP000094224">
    <property type="component" value="Unassembled WGS sequence"/>
</dbReference>
<keyword evidence="6 8" id="KW-0408">Iron</keyword>
<dbReference type="PRINTS" id="PR00359">
    <property type="entry name" value="BP450"/>
</dbReference>
<dbReference type="PANTHER" id="PTHR46696">
    <property type="entry name" value="P450, PUTATIVE (EUROFUNG)-RELATED"/>
    <property type="match status" value="1"/>
</dbReference>
<name>A0A1E3SQI0_9MYCO</name>
<dbReference type="InterPro" id="IPR002397">
    <property type="entry name" value="Cyt_P450_B"/>
</dbReference>
<evidence type="ECO:0000313" key="10">
    <source>
        <dbReference type="Proteomes" id="UP000094224"/>
    </source>
</evidence>
<proteinExistence type="inferred from homology"/>
<keyword evidence="4 8" id="KW-0479">Metal-binding</keyword>
<dbReference type="Pfam" id="PF00067">
    <property type="entry name" value="p450"/>
    <property type="match status" value="2"/>
</dbReference>
<protein>
    <recommendedName>
        <fullName evidence="11">Cytochrome</fullName>
    </recommendedName>
</protein>
<dbReference type="InterPro" id="IPR017972">
    <property type="entry name" value="Cyt_P450_CS"/>
</dbReference>
<evidence type="ECO:0000256" key="2">
    <source>
        <dbReference type="ARBA" id="ARBA00010617"/>
    </source>
</evidence>
<dbReference type="EMBL" id="MIHC01000039">
    <property type="protein sequence ID" value="ODR03863.1"/>
    <property type="molecule type" value="Genomic_DNA"/>
</dbReference>
<comment type="caution">
    <text evidence="9">The sequence shown here is derived from an EMBL/GenBank/DDBJ whole genome shotgun (WGS) entry which is preliminary data.</text>
</comment>
<dbReference type="PROSITE" id="PS00086">
    <property type="entry name" value="CYTOCHROME_P450"/>
    <property type="match status" value="1"/>
</dbReference>
<evidence type="ECO:0000256" key="6">
    <source>
        <dbReference type="ARBA" id="ARBA00023004"/>
    </source>
</evidence>
<dbReference type="GO" id="GO:0004497">
    <property type="term" value="F:monooxygenase activity"/>
    <property type="evidence" value="ECO:0007669"/>
    <property type="project" value="UniProtKB-KW"/>
</dbReference>
<gene>
    <name evidence="9" type="ORF">BHQ21_19775</name>
</gene>
<organism evidence="9 10">
    <name type="scientific">Mycobacterium sherrisii</name>
    <dbReference type="NCBI Taxonomy" id="243061"/>
    <lineage>
        <taxon>Bacteria</taxon>
        <taxon>Bacillati</taxon>
        <taxon>Actinomycetota</taxon>
        <taxon>Actinomycetes</taxon>
        <taxon>Mycobacteriales</taxon>
        <taxon>Mycobacteriaceae</taxon>
        <taxon>Mycobacterium</taxon>
        <taxon>Mycobacterium simiae complex</taxon>
    </lineage>
</organism>
<dbReference type="STRING" id="243061.AWC25_16610"/>
<evidence type="ECO:0000256" key="5">
    <source>
        <dbReference type="ARBA" id="ARBA00023002"/>
    </source>
</evidence>
<evidence type="ECO:0000256" key="4">
    <source>
        <dbReference type="ARBA" id="ARBA00022723"/>
    </source>
</evidence>
<dbReference type="AlphaFoldDB" id="A0A1E3SQI0"/>
<dbReference type="GO" id="GO:0016705">
    <property type="term" value="F:oxidoreductase activity, acting on paired donors, with incorporation or reduction of molecular oxygen"/>
    <property type="evidence" value="ECO:0007669"/>
    <property type="project" value="InterPro"/>
</dbReference>
<dbReference type="GO" id="GO:0020037">
    <property type="term" value="F:heme binding"/>
    <property type="evidence" value="ECO:0007669"/>
    <property type="project" value="InterPro"/>
</dbReference>
<sequence length="408" mass="45771">MSAQETRTTTTSADDVARDFSLYDEATMQDPHKVYSELRSRCPVAHSDRDDGFWIATRYEDVIAVTKDAQTYSSKYVMIPRLKFGPDFVDRPPLTADEPRHKVYRKLLQPIFSHGKIQKWEPEIRKICREAVAKVAPLGRCDAATDFAKKIPLGFTCALLGVSPEMEPRFTQWSKDVVESEDPDDAMRAVGDIVAFLGEQLERRMANPTEDLISQLMQSEVDGDKLEGQELLAVLMVVMIAGLDTTWAALSSCMYHLAAHPEDRRRLVDNPDMIPTAVEELLRFYAPVALTRETTTETELGGIKIGEKELVLLSWPAANRDPEIFADPDRVVIDRAENRHVTFGTGIHRCLGSAVARLEIKVAIEEWLAAIPEFELADPATVKYATGHVWGPRVVDVRYPENLCAGRS</sequence>
<keyword evidence="10" id="KW-1185">Reference proteome</keyword>
<evidence type="ECO:0000256" key="8">
    <source>
        <dbReference type="RuleBase" id="RU000461"/>
    </source>
</evidence>
<dbReference type="InterPro" id="IPR001128">
    <property type="entry name" value="Cyt_P450"/>
</dbReference>
<evidence type="ECO:0000256" key="1">
    <source>
        <dbReference type="ARBA" id="ARBA00001971"/>
    </source>
</evidence>
<dbReference type="SUPFAM" id="SSF48264">
    <property type="entry name" value="Cytochrome P450"/>
    <property type="match status" value="1"/>
</dbReference>
<evidence type="ECO:0000313" key="9">
    <source>
        <dbReference type="EMBL" id="ODR03863.1"/>
    </source>
</evidence>
<keyword evidence="3 8" id="KW-0349">Heme</keyword>
<dbReference type="GO" id="GO:0005506">
    <property type="term" value="F:iron ion binding"/>
    <property type="evidence" value="ECO:0007669"/>
    <property type="project" value="InterPro"/>
</dbReference>
<comment type="cofactor">
    <cofactor evidence="1">
        <name>heme</name>
        <dbReference type="ChEBI" id="CHEBI:30413"/>
    </cofactor>
</comment>
<reference evidence="10" key="1">
    <citation type="submission" date="2016-09" db="EMBL/GenBank/DDBJ databases">
        <authorList>
            <person name="Greninger A.L."/>
            <person name="Jerome K.R."/>
            <person name="Mcnair B."/>
            <person name="Wallis C."/>
            <person name="Fang F."/>
        </authorList>
    </citation>
    <scope>NUCLEOTIDE SEQUENCE [LARGE SCALE GENOMIC DNA]</scope>
    <source>
        <strain evidence="10">BC1_M4</strain>
    </source>
</reference>
<keyword evidence="7 8" id="KW-0503">Monooxygenase</keyword>
<evidence type="ECO:0008006" key="11">
    <source>
        <dbReference type="Google" id="ProtNLM"/>
    </source>
</evidence>
<dbReference type="InterPro" id="IPR036396">
    <property type="entry name" value="Cyt_P450_sf"/>
</dbReference>
<evidence type="ECO:0000256" key="3">
    <source>
        <dbReference type="ARBA" id="ARBA00022617"/>
    </source>
</evidence>
<evidence type="ECO:0000256" key="7">
    <source>
        <dbReference type="ARBA" id="ARBA00023033"/>
    </source>
</evidence>
<accession>A0A1E3SQI0</accession>
<dbReference type="Gene3D" id="1.10.630.10">
    <property type="entry name" value="Cytochrome P450"/>
    <property type="match status" value="1"/>
</dbReference>
<dbReference type="PRINTS" id="PR00385">
    <property type="entry name" value="P450"/>
</dbReference>
<dbReference type="PANTHER" id="PTHR46696:SF6">
    <property type="entry name" value="P450, PUTATIVE (EUROFUNG)-RELATED"/>
    <property type="match status" value="1"/>
</dbReference>
<comment type="similarity">
    <text evidence="2 8">Belongs to the cytochrome P450 family.</text>
</comment>